<evidence type="ECO:0000313" key="1">
    <source>
        <dbReference type="EMBL" id="KAG5454870.1"/>
    </source>
</evidence>
<organism evidence="1 2">
    <name type="scientific">Clonorchis sinensis</name>
    <name type="common">Chinese liver fluke</name>
    <dbReference type="NCBI Taxonomy" id="79923"/>
    <lineage>
        <taxon>Eukaryota</taxon>
        <taxon>Metazoa</taxon>
        <taxon>Spiralia</taxon>
        <taxon>Lophotrochozoa</taxon>
        <taxon>Platyhelminthes</taxon>
        <taxon>Trematoda</taxon>
        <taxon>Digenea</taxon>
        <taxon>Opisthorchiida</taxon>
        <taxon>Opisthorchiata</taxon>
        <taxon>Opisthorchiidae</taxon>
        <taxon>Clonorchis</taxon>
    </lineage>
</organism>
<accession>A0A8T1N0N5</accession>
<protein>
    <submittedName>
        <fullName evidence="1">Uncharacterized protein</fullName>
    </submittedName>
</protein>
<comment type="caution">
    <text evidence="1">The sequence shown here is derived from an EMBL/GenBank/DDBJ whole genome shotgun (WGS) entry which is preliminary data.</text>
</comment>
<reference evidence="1 2" key="1">
    <citation type="journal article" date="2018" name="Biotechnol. Adv.">
        <title>Improved genomic resources and new bioinformatic workflow for the carcinogenic parasite Clonorchis sinensis: Biotechnological implications.</title>
        <authorList>
            <person name="Wang D."/>
            <person name="Korhonen P.K."/>
            <person name="Gasser R.B."/>
            <person name="Young N.D."/>
        </authorList>
    </citation>
    <scope>NUCLEOTIDE SEQUENCE [LARGE SCALE GENOMIC DNA]</scope>
    <source>
        <strain evidence="1">Cs-k2</strain>
    </source>
</reference>
<name>A0A8T1N0N5_CLOSI</name>
<proteinExistence type="predicted"/>
<sequence>MTLAPDLTGSDSKRNFVPVIGFLKKSESQTETLRTSAMPGLEDLVGCYPLHLAGDLQPQDPQTDQKTLRFHIGVAPPCFLRQPEMNHAAQRTAHPSPLTVRYGALRGCPKTEACQANDGTAIPSLIAHPHLFLLLDRALSPTCSINCNYDELQSTQLTP</sequence>
<gene>
    <name evidence="1" type="ORF">CSKR_203729</name>
</gene>
<dbReference type="Proteomes" id="UP000286415">
    <property type="component" value="Unassembled WGS sequence"/>
</dbReference>
<dbReference type="AlphaFoldDB" id="A0A8T1N0N5"/>
<evidence type="ECO:0000313" key="2">
    <source>
        <dbReference type="Proteomes" id="UP000286415"/>
    </source>
</evidence>
<reference evidence="1 2" key="2">
    <citation type="journal article" date="2021" name="Genomics">
        <title>High-quality reference genome for Clonorchis sinensis.</title>
        <authorList>
            <person name="Young N.D."/>
            <person name="Stroehlein A.J."/>
            <person name="Kinkar L."/>
            <person name="Wang T."/>
            <person name="Sohn W.M."/>
            <person name="Chang B.C.H."/>
            <person name="Kaur P."/>
            <person name="Weisz D."/>
            <person name="Dudchenko O."/>
            <person name="Aiden E.L."/>
            <person name="Korhonen P.K."/>
            <person name="Gasser R.B."/>
        </authorList>
    </citation>
    <scope>NUCLEOTIDE SEQUENCE [LARGE SCALE GENOMIC DNA]</scope>
    <source>
        <strain evidence="1">Cs-k2</strain>
    </source>
</reference>
<dbReference type="EMBL" id="NIRI02000005">
    <property type="protein sequence ID" value="KAG5454870.1"/>
    <property type="molecule type" value="Genomic_DNA"/>
</dbReference>
<keyword evidence="2" id="KW-1185">Reference proteome</keyword>